<comment type="caution">
    <text evidence="2">The sequence shown here is derived from an EMBL/GenBank/DDBJ whole genome shotgun (WGS) entry which is preliminary data.</text>
</comment>
<sequence length="71" mass="8070">MLNWSLELIIGVCISHWFFQAAATSHQIVHTSYTIVLLAPHTVIYIRGNKLLCTVILPSRRPISPKHVHII</sequence>
<keyword evidence="3" id="KW-1185">Reference proteome</keyword>
<name>A0AAD7FBY6_9AGAR</name>
<evidence type="ECO:0000313" key="2">
    <source>
        <dbReference type="EMBL" id="KAJ7610984.1"/>
    </source>
</evidence>
<accession>A0AAD7FBY6</accession>
<dbReference type="AlphaFoldDB" id="A0AAD7FBY6"/>
<protein>
    <recommendedName>
        <fullName evidence="4">Secreted protein</fullName>
    </recommendedName>
</protein>
<gene>
    <name evidence="2" type="ORF">FB45DRAFT_329409</name>
</gene>
<keyword evidence="1" id="KW-0732">Signal</keyword>
<reference evidence="2" key="1">
    <citation type="submission" date="2023-03" db="EMBL/GenBank/DDBJ databases">
        <title>Massive genome expansion in bonnet fungi (Mycena s.s.) driven by repeated elements and novel gene families across ecological guilds.</title>
        <authorList>
            <consortium name="Lawrence Berkeley National Laboratory"/>
            <person name="Harder C.B."/>
            <person name="Miyauchi S."/>
            <person name="Viragh M."/>
            <person name="Kuo A."/>
            <person name="Thoen E."/>
            <person name="Andreopoulos B."/>
            <person name="Lu D."/>
            <person name="Skrede I."/>
            <person name="Drula E."/>
            <person name="Henrissat B."/>
            <person name="Morin E."/>
            <person name="Kohler A."/>
            <person name="Barry K."/>
            <person name="LaButti K."/>
            <person name="Morin E."/>
            <person name="Salamov A."/>
            <person name="Lipzen A."/>
            <person name="Mereny Z."/>
            <person name="Hegedus B."/>
            <person name="Baldrian P."/>
            <person name="Stursova M."/>
            <person name="Weitz H."/>
            <person name="Taylor A."/>
            <person name="Grigoriev I.V."/>
            <person name="Nagy L.G."/>
            <person name="Martin F."/>
            <person name="Kauserud H."/>
        </authorList>
    </citation>
    <scope>NUCLEOTIDE SEQUENCE</scope>
    <source>
        <strain evidence="2">9284</strain>
    </source>
</reference>
<evidence type="ECO:0000313" key="3">
    <source>
        <dbReference type="Proteomes" id="UP001221142"/>
    </source>
</evidence>
<feature type="signal peptide" evidence="1">
    <location>
        <begin position="1"/>
        <end position="23"/>
    </location>
</feature>
<evidence type="ECO:0008006" key="4">
    <source>
        <dbReference type="Google" id="ProtNLM"/>
    </source>
</evidence>
<organism evidence="2 3">
    <name type="scientific">Roridomyces roridus</name>
    <dbReference type="NCBI Taxonomy" id="1738132"/>
    <lineage>
        <taxon>Eukaryota</taxon>
        <taxon>Fungi</taxon>
        <taxon>Dikarya</taxon>
        <taxon>Basidiomycota</taxon>
        <taxon>Agaricomycotina</taxon>
        <taxon>Agaricomycetes</taxon>
        <taxon>Agaricomycetidae</taxon>
        <taxon>Agaricales</taxon>
        <taxon>Marasmiineae</taxon>
        <taxon>Mycenaceae</taxon>
        <taxon>Roridomyces</taxon>
    </lineage>
</organism>
<proteinExistence type="predicted"/>
<dbReference type="Proteomes" id="UP001221142">
    <property type="component" value="Unassembled WGS sequence"/>
</dbReference>
<dbReference type="EMBL" id="JARKIF010000034">
    <property type="protein sequence ID" value="KAJ7610984.1"/>
    <property type="molecule type" value="Genomic_DNA"/>
</dbReference>
<evidence type="ECO:0000256" key="1">
    <source>
        <dbReference type="SAM" id="SignalP"/>
    </source>
</evidence>
<feature type="chain" id="PRO_5041989658" description="Secreted protein" evidence="1">
    <location>
        <begin position="24"/>
        <end position="71"/>
    </location>
</feature>